<keyword evidence="1" id="KW-1133">Transmembrane helix</keyword>
<evidence type="ECO:0000313" key="2">
    <source>
        <dbReference type="EMBL" id="KPJ22627.1"/>
    </source>
</evidence>
<feature type="transmembrane region" description="Helical" evidence="1">
    <location>
        <begin position="50"/>
        <end position="83"/>
    </location>
</feature>
<proteinExistence type="predicted"/>
<feature type="transmembrane region" description="Helical" evidence="1">
    <location>
        <begin position="95"/>
        <end position="117"/>
    </location>
</feature>
<evidence type="ECO:0000313" key="3">
    <source>
        <dbReference type="Proteomes" id="UP000049578"/>
    </source>
</evidence>
<dbReference type="AlphaFoldDB" id="A0A0N8FXB0"/>
<name>A0A0N8FXB0_9STRE</name>
<keyword evidence="1" id="KW-0472">Membrane</keyword>
<keyword evidence="3" id="KW-1185">Reference proteome</keyword>
<accession>A0A0N8FXB0</accession>
<organism evidence="2 3">
    <name type="scientific">Streptococcus phocae</name>
    <dbReference type="NCBI Taxonomy" id="119224"/>
    <lineage>
        <taxon>Bacteria</taxon>
        <taxon>Bacillati</taxon>
        <taxon>Bacillota</taxon>
        <taxon>Bacilli</taxon>
        <taxon>Lactobacillales</taxon>
        <taxon>Streptococcaceae</taxon>
        <taxon>Streptococcus</taxon>
    </lineage>
</organism>
<feature type="transmembrane region" description="Helical" evidence="1">
    <location>
        <begin position="129"/>
        <end position="158"/>
    </location>
</feature>
<dbReference type="EMBL" id="LHQM01000010">
    <property type="protein sequence ID" value="KPJ22627.1"/>
    <property type="molecule type" value="Genomic_DNA"/>
</dbReference>
<evidence type="ECO:0000256" key="1">
    <source>
        <dbReference type="SAM" id="Phobius"/>
    </source>
</evidence>
<protein>
    <recommendedName>
        <fullName evidence="4">ECF transporter S component</fullName>
    </recommendedName>
</protein>
<comment type="caution">
    <text evidence="2">The sequence shown here is derived from an EMBL/GenBank/DDBJ whole genome shotgun (WGS) entry which is preliminary data.</text>
</comment>
<dbReference type="STRING" id="119224.AKK44_02950"/>
<dbReference type="Proteomes" id="UP000049578">
    <property type="component" value="Unassembled WGS sequence"/>
</dbReference>
<gene>
    <name evidence="2" type="ORF">AKK44_02950</name>
</gene>
<keyword evidence="1" id="KW-0812">Transmembrane</keyword>
<reference evidence="2 3" key="1">
    <citation type="submission" date="2015-08" db="EMBL/GenBank/DDBJ databases">
        <title>Genome sequence of Streptococcus phocae subsp. phocae ATCC 51973T isolated from liver specimen obtained from seal.</title>
        <authorList>
            <person name="Avendano-Herrera R."/>
        </authorList>
    </citation>
    <scope>NUCLEOTIDE SEQUENCE [LARGE SCALE GENOMIC DNA]</scope>
    <source>
        <strain evidence="2 3">ATCC 51973</strain>
    </source>
</reference>
<evidence type="ECO:0008006" key="4">
    <source>
        <dbReference type="Google" id="ProtNLM"/>
    </source>
</evidence>
<dbReference type="PATRIC" id="fig|119224.3.peg.110"/>
<dbReference type="RefSeq" id="WP_054278447.1">
    <property type="nucleotide sequence ID" value="NZ_LHQM01000010.1"/>
</dbReference>
<sequence length="170" mass="19412">MSIKKVRRMILLSVFCCALRLLFHPFPTVQPFLAFLMIGVLYASLSEMLVVMTVSMVTSAIFLGFGVWLTWQITALTLVLLIWRLLARFLSFEKVLFRVLSLAILVAFCALFYGVLMDSCIVYVYHIPWVLYVLSGLPFHGIYAASTVCFFFFFLGLFKKPLSKKGIKLI</sequence>